<protein>
    <submittedName>
        <fullName evidence="2">Uncharacterized protein</fullName>
    </submittedName>
</protein>
<dbReference type="EMBL" id="CAOQHR010000010">
    <property type="protein sequence ID" value="CAI6340246.1"/>
    <property type="molecule type" value="Genomic_DNA"/>
</dbReference>
<feature type="compositionally biased region" description="Basic and acidic residues" evidence="1">
    <location>
        <begin position="431"/>
        <end position="456"/>
    </location>
</feature>
<dbReference type="AlphaFoldDB" id="A0A9W4UQ38"/>
<feature type="compositionally biased region" description="Low complexity" evidence="1">
    <location>
        <begin position="335"/>
        <end position="344"/>
    </location>
</feature>
<name>A0A9W4UQ38_9PLEO</name>
<feature type="compositionally biased region" description="Low complexity" evidence="1">
    <location>
        <begin position="421"/>
        <end position="430"/>
    </location>
</feature>
<evidence type="ECO:0000256" key="1">
    <source>
        <dbReference type="SAM" id="MobiDB-lite"/>
    </source>
</evidence>
<dbReference type="OrthoDB" id="1022638at2759"/>
<organism evidence="2 3">
    <name type="scientific">Periconia digitata</name>
    <dbReference type="NCBI Taxonomy" id="1303443"/>
    <lineage>
        <taxon>Eukaryota</taxon>
        <taxon>Fungi</taxon>
        <taxon>Dikarya</taxon>
        <taxon>Ascomycota</taxon>
        <taxon>Pezizomycotina</taxon>
        <taxon>Dothideomycetes</taxon>
        <taxon>Pleosporomycetidae</taxon>
        <taxon>Pleosporales</taxon>
        <taxon>Massarineae</taxon>
        <taxon>Periconiaceae</taxon>
        <taxon>Periconia</taxon>
    </lineage>
</organism>
<accession>A0A9W4UQ38</accession>
<reference evidence="2" key="1">
    <citation type="submission" date="2023-01" db="EMBL/GenBank/DDBJ databases">
        <authorList>
            <person name="Van Ghelder C."/>
            <person name="Rancurel C."/>
        </authorList>
    </citation>
    <scope>NUCLEOTIDE SEQUENCE</scope>
    <source>
        <strain evidence="2">CNCM I-4278</strain>
    </source>
</reference>
<feature type="compositionally biased region" description="Polar residues" evidence="1">
    <location>
        <begin position="382"/>
        <end position="393"/>
    </location>
</feature>
<comment type="caution">
    <text evidence="2">The sequence shown here is derived from an EMBL/GenBank/DDBJ whole genome shotgun (WGS) entry which is preliminary data.</text>
</comment>
<keyword evidence="3" id="KW-1185">Reference proteome</keyword>
<sequence length="466" mass="50901">MSAHTHTDNHDQNHMNPNLQHKVAEMTEAPALFTDRFVDFLQGPAVQVTVGSAAVATLPHLYILPCKLLSTHSVSFRRAINQGMTEFMKAHQEATSLVNNNGGNQDGADGSKPTAKRIELRPISLANVEPSIFGLFLRFIYQGGYPSDMAFSAPFGPGSTGPKDIMSSVPVHFRAWVLGEDLCAHKFQNHAIEHIYCGAGTRYSLTPSLVYWVWDSTNRFVGMDRNGKALPNSNADENRECKLRTLVLHLLVAHWAAPNNIVSRFPGLESHWANLFTAQQSLRDEFIFGLRTLKVLPMESYLVESNAGNVLDSTQATKDSLGRGGSQSAAAATAATTASKAKTSPTIVIKPEASTPDMDKLSLVTPARKSPPTPTKKPPQSGVFTSPTLSTSFQDRKQPQSQSQSSSTASRNLRKRPTPLSSVVDSTSSQRSEKQIKLDGRFRCAGDKKDDSERDSNANNRSHTTK</sequence>
<feature type="compositionally biased region" description="Polar residues" evidence="1">
    <location>
        <begin position="457"/>
        <end position="466"/>
    </location>
</feature>
<evidence type="ECO:0000313" key="2">
    <source>
        <dbReference type="EMBL" id="CAI6340246.1"/>
    </source>
</evidence>
<proteinExistence type="predicted"/>
<dbReference type="Proteomes" id="UP001152607">
    <property type="component" value="Unassembled WGS sequence"/>
</dbReference>
<gene>
    <name evidence="2" type="ORF">PDIGIT_LOCUS13421</name>
</gene>
<feature type="region of interest" description="Disordered" evidence="1">
    <location>
        <begin position="335"/>
        <end position="466"/>
    </location>
</feature>
<evidence type="ECO:0000313" key="3">
    <source>
        <dbReference type="Proteomes" id="UP001152607"/>
    </source>
</evidence>